<dbReference type="RefSeq" id="WP_259543369.1">
    <property type="nucleotide sequence ID" value="NZ_JANLCJ010000382.1"/>
</dbReference>
<keyword evidence="3" id="KW-1185">Reference proteome</keyword>
<feature type="region of interest" description="Disordered" evidence="1">
    <location>
        <begin position="86"/>
        <end position="128"/>
    </location>
</feature>
<sequence>ALTITEINGVIAQWSANSANISFGQATPTDANVIQIESGATVGDSYTIFFNPTTPIQQGRYWGQATITVNVVAANSPNITTRMAKLSTTPVDDSPYDAPRASLSDAKVEAVPTPKKARKTRQKSAQSV</sequence>
<name>A0ABT2HAS0_9MICO</name>
<feature type="non-terminal residue" evidence="2">
    <location>
        <position position="1"/>
    </location>
</feature>
<dbReference type="Proteomes" id="UP001165586">
    <property type="component" value="Unassembled WGS sequence"/>
</dbReference>
<protein>
    <submittedName>
        <fullName evidence="2">Uncharacterized protein</fullName>
    </submittedName>
</protein>
<comment type="caution">
    <text evidence="2">The sequence shown here is derived from an EMBL/GenBank/DDBJ whole genome shotgun (WGS) entry which is preliminary data.</text>
</comment>
<evidence type="ECO:0000256" key="1">
    <source>
        <dbReference type="SAM" id="MobiDB-lite"/>
    </source>
</evidence>
<organism evidence="2 3">
    <name type="scientific">Herbiconiux daphne</name>
    <dbReference type="NCBI Taxonomy" id="2970914"/>
    <lineage>
        <taxon>Bacteria</taxon>
        <taxon>Bacillati</taxon>
        <taxon>Actinomycetota</taxon>
        <taxon>Actinomycetes</taxon>
        <taxon>Micrococcales</taxon>
        <taxon>Microbacteriaceae</taxon>
        <taxon>Herbiconiux</taxon>
    </lineage>
</organism>
<gene>
    <name evidence="2" type="ORF">N1032_25385</name>
</gene>
<accession>A0ABT2HAS0</accession>
<evidence type="ECO:0000313" key="2">
    <source>
        <dbReference type="EMBL" id="MCS5737065.1"/>
    </source>
</evidence>
<reference evidence="2" key="1">
    <citation type="submission" date="2022-08" db="EMBL/GenBank/DDBJ databases">
        <authorList>
            <person name="Deng Y."/>
            <person name="Han X.-F."/>
            <person name="Zhang Y.-Q."/>
        </authorList>
    </citation>
    <scope>NUCLEOTIDE SEQUENCE</scope>
    <source>
        <strain evidence="2">CPCC 203386</strain>
    </source>
</reference>
<dbReference type="EMBL" id="JANLCJ010000382">
    <property type="protein sequence ID" value="MCS5737065.1"/>
    <property type="molecule type" value="Genomic_DNA"/>
</dbReference>
<evidence type="ECO:0000313" key="3">
    <source>
        <dbReference type="Proteomes" id="UP001165586"/>
    </source>
</evidence>
<proteinExistence type="predicted"/>